<dbReference type="EMBL" id="VOOR01000116">
    <property type="protein sequence ID" value="TXB58096.1"/>
    <property type="molecule type" value="Genomic_DNA"/>
</dbReference>
<keyword evidence="2" id="KW-1185">Reference proteome</keyword>
<evidence type="ECO:0000313" key="2">
    <source>
        <dbReference type="Proteomes" id="UP000321580"/>
    </source>
</evidence>
<reference evidence="1 2" key="1">
    <citation type="submission" date="2019-08" db="EMBL/GenBank/DDBJ databases">
        <title>Genome of Phaeodactylibacter luteus.</title>
        <authorList>
            <person name="Bowman J.P."/>
        </authorList>
    </citation>
    <scope>NUCLEOTIDE SEQUENCE [LARGE SCALE GENOMIC DNA]</scope>
    <source>
        <strain evidence="1 2">KCTC 42180</strain>
    </source>
</reference>
<sequence>MKIRISTYIAFSLIFCLQGCGDTICGPLSEEKELAIKQFNLDYTDELVAEYVPCEFSVVLIHQIDTSLLSHEILDAVHPFLVDNSQGAKKWSRADILRDREKIGYIAYSVTHKSFRYNELSGSAH</sequence>
<dbReference type="AlphaFoldDB" id="A0A5C6RFB8"/>
<protein>
    <submittedName>
        <fullName evidence="1">Uncharacterized protein</fullName>
    </submittedName>
</protein>
<evidence type="ECO:0000313" key="1">
    <source>
        <dbReference type="EMBL" id="TXB58096.1"/>
    </source>
</evidence>
<proteinExistence type="predicted"/>
<gene>
    <name evidence="1" type="ORF">FRY97_21640</name>
</gene>
<accession>A0A5C6RFB8</accession>
<dbReference type="RefSeq" id="WP_147169708.1">
    <property type="nucleotide sequence ID" value="NZ_VOOR01000116.1"/>
</dbReference>
<organism evidence="1 2">
    <name type="scientific">Phaeodactylibacter luteus</name>
    <dbReference type="NCBI Taxonomy" id="1564516"/>
    <lineage>
        <taxon>Bacteria</taxon>
        <taxon>Pseudomonadati</taxon>
        <taxon>Bacteroidota</taxon>
        <taxon>Saprospiria</taxon>
        <taxon>Saprospirales</taxon>
        <taxon>Haliscomenobacteraceae</taxon>
        <taxon>Phaeodactylibacter</taxon>
    </lineage>
</organism>
<comment type="caution">
    <text evidence="1">The sequence shown here is derived from an EMBL/GenBank/DDBJ whole genome shotgun (WGS) entry which is preliminary data.</text>
</comment>
<name>A0A5C6RFB8_9BACT</name>
<dbReference type="Proteomes" id="UP000321580">
    <property type="component" value="Unassembled WGS sequence"/>
</dbReference>